<reference evidence="5" key="1">
    <citation type="journal article" date="2023" name="Nat. Commun.">
        <title>Diploid and tetraploid genomes of Acorus and the evolution of monocots.</title>
        <authorList>
            <person name="Ma L."/>
            <person name="Liu K.W."/>
            <person name="Li Z."/>
            <person name="Hsiao Y.Y."/>
            <person name="Qi Y."/>
            <person name="Fu T."/>
            <person name="Tang G.D."/>
            <person name="Zhang D."/>
            <person name="Sun W.H."/>
            <person name="Liu D.K."/>
            <person name="Li Y."/>
            <person name="Chen G.Z."/>
            <person name="Liu X.D."/>
            <person name="Liao X.Y."/>
            <person name="Jiang Y.T."/>
            <person name="Yu X."/>
            <person name="Hao Y."/>
            <person name="Huang J."/>
            <person name="Zhao X.W."/>
            <person name="Ke S."/>
            <person name="Chen Y.Y."/>
            <person name="Wu W.L."/>
            <person name="Hsu J.L."/>
            <person name="Lin Y.F."/>
            <person name="Huang M.D."/>
            <person name="Li C.Y."/>
            <person name="Huang L."/>
            <person name="Wang Z.W."/>
            <person name="Zhao X."/>
            <person name="Zhong W.Y."/>
            <person name="Peng D.H."/>
            <person name="Ahmad S."/>
            <person name="Lan S."/>
            <person name="Zhang J.S."/>
            <person name="Tsai W.C."/>
            <person name="Van de Peer Y."/>
            <person name="Liu Z.J."/>
        </authorList>
    </citation>
    <scope>NUCLEOTIDE SEQUENCE</scope>
    <source>
        <strain evidence="5">CP</strain>
    </source>
</reference>
<feature type="repeat" description="PPR" evidence="3">
    <location>
        <begin position="243"/>
        <end position="277"/>
    </location>
</feature>
<dbReference type="Proteomes" id="UP001180020">
    <property type="component" value="Unassembled WGS sequence"/>
</dbReference>
<dbReference type="PANTHER" id="PTHR47941">
    <property type="entry name" value="PENTATRICOPEPTIDE REPEAT-CONTAINING PROTEIN 3, MITOCHONDRIAL"/>
    <property type="match status" value="1"/>
</dbReference>
<dbReference type="InterPro" id="IPR011990">
    <property type="entry name" value="TPR-like_helical_dom_sf"/>
</dbReference>
<dbReference type="Pfam" id="PF13041">
    <property type="entry name" value="PPR_2"/>
    <property type="match status" value="3"/>
</dbReference>
<reference evidence="5" key="2">
    <citation type="submission" date="2023-06" db="EMBL/GenBank/DDBJ databases">
        <authorList>
            <person name="Ma L."/>
            <person name="Liu K.-W."/>
            <person name="Li Z."/>
            <person name="Hsiao Y.-Y."/>
            <person name="Qi Y."/>
            <person name="Fu T."/>
            <person name="Tang G."/>
            <person name="Zhang D."/>
            <person name="Sun W.-H."/>
            <person name="Liu D.-K."/>
            <person name="Li Y."/>
            <person name="Chen G.-Z."/>
            <person name="Liu X.-D."/>
            <person name="Liao X.-Y."/>
            <person name="Jiang Y.-T."/>
            <person name="Yu X."/>
            <person name="Hao Y."/>
            <person name="Huang J."/>
            <person name="Zhao X.-W."/>
            <person name="Ke S."/>
            <person name="Chen Y.-Y."/>
            <person name="Wu W.-L."/>
            <person name="Hsu J.-L."/>
            <person name="Lin Y.-F."/>
            <person name="Huang M.-D."/>
            <person name="Li C.-Y."/>
            <person name="Huang L."/>
            <person name="Wang Z.-W."/>
            <person name="Zhao X."/>
            <person name="Zhong W.-Y."/>
            <person name="Peng D.-H."/>
            <person name="Ahmad S."/>
            <person name="Lan S."/>
            <person name="Zhang J.-S."/>
            <person name="Tsai W.-C."/>
            <person name="Van De Peer Y."/>
            <person name="Liu Z.-J."/>
        </authorList>
    </citation>
    <scope>NUCLEOTIDE SEQUENCE</scope>
    <source>
        <strain evidence="5">CP</strain>
        <tissue evidence="5">Leaves</tissue>
    </source>
</reference>
<evidence type="ECO:0000313" key="5">
    <source>
        <dbReference type="EMBL" id="KAK1316319.1"/>
    </source>
</evidence>
<dbReference type="NCBIfam" id="TIGR00756">
    <property type="entry name" value="PPR"/>
    <property type="match status" value="3"/>
</dbReference>
<dbReference type="Gene3D" id="1.25.40.10">
    <property type="entry name" value="Tetratricopeptide repeat domain"/>
    <property type="match status" value="2"/>
</dbReference>
<evidence type="ECO:0000313" key="6">
    <source>
        <dbReference type="Proteomes" id="UP001180020"/>
    </source>
</evidence>
<feature type="repeat" description="PPR" evidence="3">
    <location>
        <begin position="313"/>
        <end position="347"/>
    </location>
</feature>
<proteinExistence type="inferred from homology"/>
<evidence type="ECO:0000256" key="4">
    <source>
        <dbReference type="SAM" id="MobiDB-lite"/>
    </source>
</evidence>
<evidence type="ECO:0000256" key="1">
    <source>
        <dbReference type="ARBA" id="ARBA00007626"/>
    </source>
</evidence>
<dbReference type="PROSITE" id="PS51375">
    <property type="entry name" value="PPR"/>
    <property type="match status" value="5"/>
</dbReference>
<evidence type="ECO:0000256" key="2">
    <source>
        <dbReference type="ARBA" id="ARBA00022737"/>
    </source>
</evidence>
<name>A0AAV9ETN4_ACOCL</name>
<feature type="compositionally biased region" description="Pro residues" evidence="4">
    <location>
        <begin position="67"/>
        <end position="76"/>
    </location>
</feature>
<evidence type="ECO:0000256" key="3">
    <source>
        <dbReference type="PROSITE-ProRule" id="PRU00708"/>
    </source>
</evidence>
<feature type="repeat" description="PPR" evidence="3">
    <location>
        <begin position="348"/>
        <end position="382"/>
    </location>
</feature>
<comment type="similarity">
    <text evidence="1">Belongs to the PPR family. P subfamily.</text>
</comment>
<comment type="caution">
    <text evidence="5">The sequence shown here is derived from an EMBL/GenBank/DDBJ whole genome shotgun (WGS) entry which is preliminary data.</text>
</comment>
<gene>
    <name evidence="5" type="ORF">QJS10_CPA05g02218</name>
</gene>
<dbReference type="AlphaFoldDB" id="A0AAV9ETN4"/>
<feature type="repeat" description="PPR" evidence="3">
    <location>
        <begin position="278"/>
        <end position="312"/>
    </location>
</feature>
<dbReference type="InterPro" id="IPR002885">
    <property type="entry name" value="PPR_rpt"/>
</dbReference>
<organism evidence="5 6">
    <name type="scientific">Acorus calamus</name>
    <name type="common">Sweet flag</name>
    <dbReference type="NCBI Taxonomy" id="4465"/>
    <lineage>
        <taxon>Eukaryota</taxon>
        <taxon>Viridiplantae</taxon>
        <taxon>Streptophyta</taxon>
        <taxon>Embryophyta</taxon>
        <taxon>Tracheophyta</taxon>
        <taxon>Spermatophyta</taxon>
        <taxon>Magnoliopsida</taxon>
        <taxon>Liliopsida</taxon>
        <taxon>Acoraceae</taxon>
        <taxon>Acorus</taxon>
    </lineage>
</organism>
<keyword evidence="2" id="KW-0677">Repeat</keyword>
<feature type="repeat" description="PPR" evidence="3">
    <location>
        <begin position="164"/>
        <end position="199"/>
    </location>
</feature>
<protein>
    <submittedName>
        <fullName evidence="5">Pentatricopeptide repeat-containing protein</fullName>
    </submittedName>
</protein>
<feature type="region of interest" description="Disordered" evidence="4">
    <location>
        <begin position="59"/>
        <end position="78"/>
    </location>
</feature>
<sequence>MKSHKWLKHTKRRPSLLRLQKPSVVALMGPISNRLLSSVRSNIRRSLFPLSTTFATATNTSISASPNPNPRNPPSRTPLEKQFETWIDRLKPGFTSSDVVDALRSQSDPDLALDIFRWTSRARRDYRHDDLAYRTILQISISGRRFDAAVSLAEEAVSGACSPSVPLYNDVIRFYCSRRGFVNRSFDLFRKMRSSDLRPTLDTYSMLLHALIRRFGRREVCYTYLPAVKSLVRQMKTAGVIPDQVFLNMVVKAYSMCLEMEEAIRVFKGMGLYGCEPDKHTYAYVVKGLVEKGRLEQGLGFYREMREKGFVPSRCAYNVLVSGLALERRFDEAVEVVFDMIGNSMSPDLLTYRTLLEEMCRGGREREAFELLGELKGKGRAMNEKTHSRLFDGLRLLCRDF</sequence>
<dbReference type="EMBL" id="JAUJYO010000005">
    <property type="protein sequence ID" value="KAK1316319.1"/>
    <property type="molecule type" value="Genomic_DNA"/>
</dbReference>
<accession>A0AAV9ETN4</accession>
<keyword evidence="6" id="KW-1185">Reference proteome</keyword>